<dbReference type="Pfam" id="PF10009">
    <property type="entry name" value="DUF2252"/>
    <property type="match status" value="1"/>
</dbReference>
<organism evidence="1 2">
    <name type="scientific">Uliginosibacterium paludis</name>
    <dbReference type="NCBI Taxonomy" id="1615952"/>
    <lineage>
        <taxon>Bacteria</taxon>
        <taxon>Pseudomonadati</taxon>
        <taxon>Pseudomonadota</taxon>
        <taxon>Betaproteobacteria</taxon>
        <taxon>Rhodocyclales</taxon>
        <taxon>Zoogloeaceae</taxon>
        <taxon>Uliginosibacterium</taxon>
    </lineage>
</organism>
<sequence length="412" mass="45261">MSDVVKEILAFNAGRDPVRLAIKYARMCESPSAFMRGSAHLYNAWLPKAGMLFDAPRVWACGDLHLENFGSYKADNRLVHFDINDFDDALLAPAGMDLLRLLTSALVSAEVLDIAAEDAGKLCREALSGYVAALTGRKPLWVERETAKGVVADLLESLRSRSREDFLDSRTDLADEHRSLRVDGRKALPVSKSERKMLEAWMADFGITQPDPHFFSLIDAARRISGNGSLGVTRYILLVRGKGGPAGNYLLDLKEARPSSLARQCGLPQPAWADEAERVVRVQACMQANSIALLHAVKLDGRAAVLRELQPAQDRVDLRICRGRPGRLRGLLETEACVLGWAQLRASGHYGSACADELVAFAERNDWQEPLLALAAEATREIRRNWQDFAKACAAGVVPMPSETLAGLQENT</sequence>
<dbReference type="Proteomes" id="UP001548590">
    <property type="component" value="Unassembled WGS sequence"/>
</dbReference>
<reference evidence="1 2" key="1">
    <citation type="submission" date="2024-07" db="EMBL/GenBank/DDBJ databases">
        <title>Uliginosibacterium paludis KCTC:42655.</title>
        <authorList>
            <person name="Kim M.K."/>
        </authorList>
    </citation>
    <scope>NUCLEOTIDE SEQUENCE [LARGE SCALE GENOMIC DNA]</scope>
    <source>
        <strain evidence="1 2">KCTC 42655</strain>
    </source>
</reference>
<accession>A0ABV2CTA9</accession>
<comment type="caution">
    <text evidence="1">The sequence shown here is derived from an EMBL/GenBank/DDBJ whole genome shotgun (WGS) entry which is preliminary data.</text>
</comment>
<dbReference type="EMBL" id="JBEWLZ010000009">
    <property type="protein sequence ID" value="MET1491152.1"/>
    <property type="molecule type" value="Genomic_DNA"/>
</dbReference>
<protein>
    <submittedName>
        <fullName evidence="1">DUF2252 family protein</fullName>
    </submittedName>
</protein>
<dbReference type="RefSeq" id="WP_345928688.1">
    <property type="nucleotide sequence ID" value="NZ_JBDIVF010000007.1"/>
</dbReference>
<evidence type="ECO:0000313" key="1">
    <source>
        <dbReference type="EMBL" id="MET1491152.1"/>
    </source>
</evidence>
<keyword evidence="2" id="KW-1185">Reference proteome</keyword>
<proteinExistence type="predicted"/>
<dbReference type="PANTHER" id="PTHR39441:SF1">
    <property type="entry name" value="DUF2252 DOMAIN-CONTAINING PROTEIN"/>
    <property type="match status" value="1"/>
</dbReference>
<dbReference type="InterPro" id="IPR018721">
    <property type="entry name" value="DUF2252"/>
</dbReference>
<gene>
    <name evidence="1" type="ORF">ABVT11_15035</name>
</gene>
<name>A0ABV2CTA9_9RHOO</name>
<evidence type="ECO:0000313" key="2">
    <source>
        <dbReference type="Proteomes" id="UP001548590"/>
    </source>
</evidence>
<dbReference type="PANTHER" id="PTHR39441">
    <property type="entry name" value="DUF2252 DOMAIN-CONTAINING PROTEIN"/>
    <property type="match status" value="1"/>
</dbReference>